<dbReference type="Gene3D" id="1.10.490.10">
    <property type="entry name" value="Globins"/>
    <property type="match status" value="1"/>
</dbReference>
<keyword evidence="2" id="KW-1185">Reference proteome</keyword>
<dbReference type="SUPFAM" id="SSF46458">
    <property type="entry name" value="Globin-like"/>
    <property type="match status" value="1"/>
</dbReference>
<sequence>MTKQDISNREDVEKLVHTFYGQVRQHPSLGPIFNGIVTNWPEHLERLSDFWEMILLQSGPGKNKFNPLKAHKEVDQKTGQGLSQVHFGNWLELWFTTLDRLFEGKVANHAKEHARNMASILFLRIYEARDR</sequence>
<organism evidence="1 2">
    <name type="scientific">Echinicola strongylocentroti</name>
    <dbReference type="NCBI Taxonomy" id="1795355"/>
    <lineage>
        <taxon>Bacteria</taxon>
        <taxon>Pseudomonadati</taxon>
        <taxon>Bacteroidota</taxon>
        <taxon>Cytophagia</taxon>
        <taxon>Cytophagales</taxon>
        <taxon>Cyclobacteriaceae</taxon>
        <taxon>Echinicola</taxon>
    </lineage>
</organism>
<dbReference type="Proteomes" id="UP000248688">
    <property type="component" value="Chromosome"/>
</dbReference>
<dbReference type="OrthoDB" id="25954at2"/>
<dbReference type="KEGG" id="est:DN752_00205"/>
<dbReference type="InterPro" id="IPR009050">
    <property type="entry name" value="Globin-like_sf"/>
</dbReference>
<dbReference type="GO" id="GO:0020037">
    <property type="term" value="F:heme binding"/>
    <property type="evidence" value="ECO:0007669"/>
    <property type="project" value="InterPro"/>
</dbReference>
<evidence type="ECO:0000313" key="1">
    <source>
        <dbReference type="EMBL" id="AWW28687.1"/>
    </source>
</evidence>
<evidence type="ECO:0000313" key="2">
    <source>
        <dbReference type="Proteomes" id="UP000248688"/>
    </source>
</evidence>
<name>A0A2Z4ID77_9BACT</name>
<dbReference type="EMBL" id="CP030041">
    <property type="protein sequence ID" value="AWW28687.1"/>
    <property type="molecule type" value="Genomic_DNA"/>
</dbReference>
<dbReference type="GO" id="GO:0019825">
    <property type="term" value="F:oxygen binding"/>
    <property type="evidence" value="ECO:0007669"/>
    <property type="project" value="InterPro"/>
</dbReference>
<accession>A0A2Z4ID77</accession>
<dbReference type="InterPro" id="IPR012292">
    <property type="entry name" value="Globin/Proto"/>
</dbReference>
<reference evidence="1 2" key="1">
    <citation type="submission" date="2018-06" db="EMBL/GenBank/DDBJ databases">
        <title>Echinicola strongylocentroti sp. nov., isolated from a sea urchin Strongylocentrotus intermedius.</title>
        <authorList>
            <person name="Bae S.S."/>
        </authorList>
    </citation>
    <scope>NUCLEOTIDE SEQUENCE [LARGE SCALE GENOMIC DNA]</scope>
    <source>
        <strain evidence="1 2">MEBiC08714</strain>
    </source>
</reference>
<dbReference type="RefSeq" id="WP_112782109.1">
    <property type="nucleotide sequence ID" value="NZ_CP030041.1"/>
</dbReference>
<protein>
    <submittedName>
        <fullName evidence="1">Globin</fullName>
    </submittedName>
</protein>
<gene>
    <name evidence="1" type="ORF">DN752_00205</name>
</gene>
<proteinExistence type="predicted"/>
<dbReference type="CDD" id="cd08916">
    <property type="entry name" value="TrHb3_P"/>
    <property type="match status" value="1"/>
</dbReference>
<dbReference type="AlphaFoldDB" id="A0A2Z4ID77"/>